<keyword evidence="2" id="KW-1185">Reference proteome</keyword>
<proteinExistence type="predicted"/>
<dbReference type="EMBL" id="SFCC01000001">
    <property type="protein sequence ID" value="RZQ65590.1"/>
    <property type="molecule type" value="Genomic_DNA"/>
</dbReference>
<dbReference type="OrthoDB" id="3360700at2"/>
<accession>A0A4Q7JCF0</accession>
<evidence type="ECO:0000313" key="2">
    <source>
        <dbReference type="Proteomes" id="UP000292003"/>
    </source>
</evidence>
<comment type="caution">
    <text evidence="1">The sequence shown here is derived from an EMBL/GenBank/DDBJ whole genome shotgun (WGS) entry which is preliminary data.</text>
</comment>
<protein>
    <submittedName>
        <fullName evidence="1">Uncharacterized protein</fullName>
    </submittedName>
</protein>
<evidence type="ECO:0000313" key="1">
    <source>
        <dbReference type="EMBL" id="RZQ65590.1"/>
    </source>
</evidence>
<name>A0A4Q7JCF0_9PSEU</name>
<sequence>MTELDFFAGLAITGTVLGIDHTSDLATVQDVLGDGRLYEQHAPAGSEHTYALSGYGLVEIGWIRHASGDWEATHYGTQNHRLTGRGRLHRRRIVGPVLRRRHGRFRERLDIADLRSAVEARGFTMDSATRWHDPAWSEHWVPGVPLSALVVGSPDEADWGPPGTVVKMLGGAGRKETLKAQQRFGGQRQEFRRYAESLLGVPAARRADWLDDHQPGAGPDRVLWWDFLRLTVGNESHDGPPSWTRLRIALDADAGDRGIDPPGQAAVNLAGWRLSHPRDVAALPTMDELVRRWLATAPALDEGRGLAGGQALSPGDIRLSRRLRDQLHALRDCLPHLESAELARTLAQWLELRPRLLSGAPPTPSAG</sequence>
<dbReference type="AlphaFoldDB" id="A0A4Q7JCF0"/>
<organism evidence="1 2">
    <name type="scientific">Amycolatopsis suaedae</name>
    <dbReference type="NCBI Taxonomy" id="2510978"/>
    <lineage>
        <taxon>Bacteria</taxon>
        <taxon>Bacillati</taxon>
        <taxon>Actinomycetota</taxon>
        <taxon>Actinomycetes</taxon>
        <taxon>Pseudonocardiales</taxon>
        <taxon>Pseudonocardiaceae</taxon>
        <taxon>Amycolatopsis</taxon>
    </lineage>
</organism>
<reference evidence="1 2" key="1">
    <citation type="submission" date="2019-02" db="EMBL/GenBank/DDBJ databases">
        <title>Draft genome sequence of Amycolatopsis sp. 8-3EHSu isolated from roots of Suaeda maritima.</title>
        <authorList>
            <person name="Duangmal K."/>
            <person name="Chantavorakit T."/>
        </authorList>
    </citation>
    <scope>NUCLEOTIDE SEQUENCE [LARGE SCALE GENOMIC DNA]</scope>
    <source>
        <strain evidence="1 2">8-3EHSu</strain>
    </source>
</reference>
<gene>
    <name evidence="1" type="ORF">EWH70_00360</name>
</gene>
<dbReference type="Proteomes" id="UP000292003">
    <property type="component" value="Unassembled WGS sequence"/>
</dbReference>
<dbReference type="RefSeq" id="WP_130473162.1">
    <property type="nucleotide sequence ID" value="NZ_SFCC01000001.1"/>
</dbReference>